<organism evidence="6 7">
    <name type="scientific">Ignatzschineria ureiclastica</name>
    <dbReference type="NCBI Taxonomy" id="472582"/>
    <lineage>
        <taxon>Bacteria</taxon>
        <taxon>Pseudomonadati</taxon>
        <taxon>Pseudomonadota</taxon>
        <taxon>Gammaproteobacteria</taxon>
        <taxon>Cardiobacteriales</taxon>
        <taxon>Ignatzschineriaceae</taxon>
        <taxon>Ignatzschineria</taxon>
    </lineage>
</organism>
<dbReference type="NCBIfam" id="TIGR00809">
    <property type="entry name" value="secB"/>
    <property type="match status" value="1"/>
</dbReference>
<dbReference type="AlphaFoldDB" id="A0A2U2ACU0"/>
<comment type="caution">
    <text evidence="6">The sequence shown here is derived from an EMBL/GenBank/DDBJ whole genome shotgun (WGS) entry which is preliminary data.</text>
</comment>
<dbReference type="NCBIfam" id="NF004393">
    <property type="entry name" value="PRK05751.1-4"/>
    <property type="match status" value="1"/>
</dbReference>
<dbReference type="GO" id="GO:0015031">
    <property type="term" value="P:protein transport"/>
    <property type="evidence" value="ECO:0007669"/>
    <property type="project" value="UniProtKB-UniRule"/>
</dbReference>
<keyword evidence="2 5" id="KW-0813">Transport</keyword>
<dbReference type="InterPro" id="IPR003708">
    <property type="entry name" value="SecB"/>
</dbReference>
<dbReference type="GO" id="GO:0051082">
    <property type="term" value="F:unfolded protein binding"/>
    <property type="evidence" value="ECO:0007669"/>
    <property type="project" value="InterPro"/>
</dbReference>
<dbReference type="SUPFAM" id="SSF54611">
    <property type="entry name" value="SecB-like"/>
    <property type="match status" value="1"/>
</dbReference>
<dbReference type="OrthoDB" id="9795145at2"/>
<evidence type="ECO:0000256" key="4">
    <source>
        <dbReference type="ARBA" id="ARBA00023010"/>
    </source>
</evidence>
<comment type="function">
    <text evidence="5">One of the proteins required for the normal export of preproteins out of the cell cytoplasm. It is a molecular chaperone that binds to a subset of precursor proteins, maintaining them in a translocation-competent state. It also specifically binds to its receptor SecA.</text>
</comment>
<dbReference type="Gene3D" id="3.10.420.10">
    <property type="entry name" value="SecB-like"/>
    <property type="match status" value="1"/>
</dbReference>
<comment type="similarity">
    <text evidence="1 5">Belongs to the SecB family.</text>
</comment>
<dbReference type="PRINTS" id="PR01594">
    <property type="entry name" value="SECBCHAPRONE"/>
</dbReference>
<dbReference type="EMBL" id="QEWQ01000006">
    <property type="protein sequence ID" value="PWD80471.1"/>
    <property type="molecule type" value="Genomic_DNA"/>
</dbReference>
<evidence type="ECO:0000256" key="2">
    <source>
        <dbReference type="ARBA" id="ARBA00022448"/>
    </source>
</evidence>
<dbReference type="Proteomes" id="UP000245020">
    <property type="component" value="Unassembled WGS sequence"/>
</dbReference>
<keyword evidence="3 5" id="KW-0653">Protein transport</keyword>
<proteinExistence type="inferred from homology"/>
<protein>
    <recommendedName>
        <fullName evidence="5">Protein-export protein SecB</fullName>
    </recommendedName>
</protein>
<name>A0A2U2ACU0_9GAMM</name>
<gene>
    <name evidence="5" type="primary">secB</name>
    <name evidence="6" type="ORF">DC083_09190</name>
</gene>
<evidence type="ECO:0000256" key="3">
    <source>
        <dbReference type="ARBA" id="ARBA00022927"/>
    </source>
</evidence>
<reference evidence="7" key="1">
    <citation type="submission" date="2018-05" db="EMBL/GenBank/DDBJ databases">
        <title>Ignatzschineria dubaiensis sp. nov., isolated from necrotic foot tissues of dromedaries (Camelus dromedarius) and associated maggots in Dubai, United Arab Emirates.</title>
        <authorList>
            <person name="Tsang C.C."/>
            <person name="Tang J.Y.M."/>
            <person name="Fong J.Y.H."/>
            <person name="Kinne J."/>
            <person name="Lee H.H."/>
            <person name="Joseph M."/>
            <person name="Jose S."/>
            <person name="Schuster R.K."/>
            <person name="Tang Y."/>
            <person name="Sivakumar S."/>
            <person name="Chen J.H.K."/>
            <person name="Teng J.L.L."/>
            <person name="Lau S.K.P."/>
            <person name="Wernery U."/>
            <person name="Woo P.C.Y."/>
        </authorList>
    </citation>
    <scope>NUCLEOTIDE SEQUENCE [LARGE SCALE GENOMIC DNA]</scope>
    <source>
        <strain evidence="7">KCTC 22644</strain>
    </source>
</reference>
<dbReference type="PANTHER" id="PTHR36918">
    <property type="match status" value="1"/>
</dbReference>
<evidence type="ECO:0000313" key="6">
    <source>
        <dbReference type="EMBL" id="PWD80471.1"/>
    </source>
</evidence>
<comment type="subcellular location">
    <subcellularLocation>
        <location evidence="5">Cytoplasm</location>
    </subcellularLocation>
</comment>
<comment type="subunit">
    <text evidence="5">Homotetramer, a dimer of dimers. One homotetramer interacts with 1 SecA dimer.</text>
</comment>
<dbReference type="RefSeq" id="WP_026879599.1">
    <property type="nucleotide sequence ID" value="NZ_BMYA01000004.1"/>
</dbReference>
<accession>A0A2U2ACU0</accession>
<dbReference type="GO" id="GO:0005737">
    <property type="term" value="C:cytoplasm"/>
    <property type="evidence" value="ECO:0007669"/>
    <property type="project" value="UniProtKB-SubCell"/>
</dbReference>
<keyword evidence="7" id="KW-1185">Reference proteome</keyword>
<sequence>MSETNQTNEVNQENQASFDILRIYTKNVSLESPSTPEIFKMEVQPEIQIQLSNEEREIEPGIHEVALKVTVTAKSEDKIMFIAEVEQAGLFQLVNFPAEQLQAIRGGYCPNILYPYARQSLDNLISKGGFPPVILSPINFEAVYAERQAQMRADAENMDA</sequence>
<dbReference type="InterPro" id="IPR035958">
    <property type="entry name" value="SecB-like_sf"/>
</dbReference>
<evidence type="ECO:0000256" key="1">
    <source>
        <dbReference type="ARBA" id="ARBA00009990"/>
    </source>
</evidence>
<dbReference type="GO" id="GO:0051262">
    <property type="term" value="P:protein tetramerization"/>
    <property type="evidence" value="ECO:0007669"/>
    <property type="project" value="InterPro"/>
</dbReference>
<dbReference type="PANTHER" id="PTHR36918:SF1">
    <property type="entry name" value="PROTEIN-EXPORT PROTEIN SECB"/>
    <property type="match status" value="1"/>
</dbReference>
<evidence type="ECO:0000256" key="5">
    <source>
        <dbReference type="HAMAP-Rule" id="MF_00821"/>
    </source>
</evidence>
<dbReference type="Pfam" id="PF02556">
    <property type="entry name" value="SecB"/>
    <property type="match status" value="1"/>
</dbReference>
<evidence type="ECO:0000313" key="7">
    <source>
        <dbReference type="Proteomes" id="UP000245020"/>
    </source>
</evidence>
<keyword evidence="5" id="KW-0963">Cytoplasm</keyword>
<keyword evidence="4 5" id="KW-0811">Translocation</keyword>
<keyword evidence="5" id="KW-0143">Chaperone</keyword>
<dbReference type="GO" id="GO:0006457">
    <property type="term" value="P:protein folding"/>
    <property type="evidence" value="ECO:0007669"/>
    <property type="project" value="UniProtKB-UniRule"/>
</dbReference>
<dbReference type="HAMAP" id="MF_00821">
    <property type="entry name" value="SecB"/>
    <property type="match status" value="1"/>
</dbReference>